<dbReference type="EMBL" id="QICA01000006">
    <property type="protein sequence ID" value="RNL38487.1"/>
    <property type="molecule type" value="Genomic_DNA"/>
</dbReference>
<proteinExistence type="inferred from homology"/>
<dbReference type="NCBIfam" id="TIGR00524">
    <property type="entry name" value="eIF-2B_rel"/>
    <property type="match status" value="1"/>
</dbReference>
<dbReference type="InterPro" id="IPR037171">
    <property type="entry name" value="NagB/RpiA_transferase-like"/>
</dbReference>
<organism evidence="4 5">
    <name type="scientific">Adlercreutzia equolifaciens subsp. celatus DSM 18785</name>
    <dbReference type="NCBI Taxonomy" id="1121021"/>
    <lineage>
        <taxon>Bacteria</taxon>
        <taxon>Bacillati</taxon>
        <taxon>Actinomycetota</taxon>
        <taxon>Coriobacteriia</taxon>
        <taxon>Eggerthellales</taxon>
        <taxon>Eggerthellaceae</taxon>
        <taxon>Adlercreutzia</taxon>
    </lineage>
</organism>
<dbReference type="NCBIfam" id="NF004326">
    <property type="entry name" value="PRK05720.1"/>
    <property type="match status" value="1"/>
</dbReference>
<evidence type="ECO:0000313" key="4">
    <source>
        <dbReference type="EMBL" id="RNL38487.1"/>
    </source>
</evidence>
<feature type="binding site" evidence="3">
    <location>
        <begin position="314"/>
        <end position="315"/>
    </location>
    <ligand>
        <name>substrate</name>
    </ligand>
</feature>
<feature type="binding site" evidence="3">
    <location>
        <position position="263"/>
    </location>
    <ligand>
        <name>substrate</name>
    </ligand>
</feature>
<comment type="catalytic activity">
    <reaction evidence="2 3">
        <text>5-(methylsulfanyl)-alpha-D-ribose 1-phosphate = 5-(methylsulfanyl)-D-ribulose 1-phosphate</text>
        <dbReference type="Rhea" id="RHEA:19989"/>
        <dbReference type="ChEBI" id="CHEBI:58533"/>
        <dbReference type="ChEBI" id="CHEBI:58548"/>
        <dbReference type="EC" id="5.3.1.23"/>
    </reaction>
</comment>
<keyword evidence="3" id="KW-0486">Methionine biosynthesis</keyword>
<comment type="function">
    <text evidence="3">Catalyzes the interconversion of methylthioribose-1-phosphate (MTR-1-P) into methylthioribulose-1-phosphate (MTRu-1-P).</text>
</comment>
<dbReference type="EC" id="5.3.1.23" evidence="3"/>
<keyword evidence="1 3" id="KW-0413">Isomerase</keyword>
<dbReference type="SUPFAM" id="SSF100950">
    <property type="entry name" value="NagB/RpiA/CoA transferase-like"/>
    <property type="match status" value="1"/>
</dbReference>
<dbReference type="GO" id="GO:0046523">
    <property type="term" value="F:S-methyl-5-thioribose-1-phosphate isomerase activity"/>
    <property type="evidence" value="ECO:0007669"/>
    <property type="project" value="UniProtKB-UniRule"/>
</dbReference>
<reference evidence="4 5" key="1">
    <citation type="journal article" date="2019" name="Microbiol. Resour. Announc.">
        <title>Draft Genome Sequences of Type Strains of Gordonibacter faecihominis, Paraeggerthella hongkongensis, Parvibacter caecicola,Slackia equolifaciens, Slackia faecicanis, and Slackia isoflavoniconvertens.</title>
        <authorList>
            <person name="Danylec N."/>
            <person name="Stoll D.A."/>
            <person name="Dotsch A."/>
            <person name="Huch M."/>
        </authorList>
    </citation>
    <scope>NUCLEOTIDE SEQUENCE [LARGE SCALE GENOMIC DNA]</scope>
    <source>
        <strain evidence="4 5">DSM 18785</strain>
    </source>
</reference>
<comment type="caution">
    <text evidence="4">The sequence shown here is derived from an EMBL/GenBank/DDBJ whole genome shotgun (WGS) entry which is preliminary data.</text>
</comment>
<dbReference type="AlphaFoldDB" id="A0A3N0AUB1"/>
<evidence type="ECO:0000313" key="5">
    <source>
        <dbReference type="Proteomes" id="UP000278327"/>
    </source>
</evidence>
<dbReference type="InterPro" id="IPR005251">
    <property type="entry name" value="IF-M1Pi"/>
</dbReference>
<evidence type="ECO:0000256" key="3">
    <source>
        <dbReference type="HAMAP-Rule" id="MF_01678"/>
    </source>
</evidence>
<evidence type="ECO:0000256" key="2">
    <source>
        <dbReference type="ARBA" id="ARBA00052401"/>
    </source>
</evidence>
<dbReference type="RefSeq" id="WP_117283979.1">
    <property type="nucleotide sequence ID" value="NZ_JAMTCE010000010.1"/>
</dbReference>
<accession>A0A3N0AUB1</accession>
<dbReference type="NCBIfam" id="TIGR00512">
    <property type="entry name" value="salvage_mtnA"/>
    <property type="match status" value="1"/>
</dbReference>
<dbReference type="Gene3D" id="3.40.50.10470">
    <property type="entry name" value="Translation initiation factor eif-2b, domain 2"/>
    <property type="match status" value="1"/>
</dbReference>
<keyword evidence="3" id="KW-0028">Amino-acid biosynthesis</keyword>
<gene>
    <name evidence="3 4" type="primary">mtnA</name>
    <name evidence="4" type="ORF">DMP10_04785</name>
</gene>
<name>A0A3N0AUB1_9ACTN</name>
<keyword evidence="5" id="KW-1185">Reference proteome</keyword>
<dbReference type="PANTHER" id="PTHR43475">
    <property type="entry name" value="METHYLTHIORIBOSE-1-PHOSPHATE ISOMERASE"/>
    <property type="match status" value="1"/>
</dbReference>
<dbReference type="FunFam" id="3.40.50.10470:FF:000006">
    <property type="entry name" value="Methylthioribose-1-phosphate isomerase"/>
    <property type="match status" value="1"/>
</dbReference>
<dbReference type="InterPro" id="IPR000649">
    <property type="entry name" value="IF-2B-related"/>
</dbReference>
<feature type="binding site" evidence="3">
    <location>
        <begin position="56"/>
        <end position="58"/>
    </location>
    <ligand>
        <name>substrate</name>
    </ligand>
</feature>
<feature type="active site" description="Proton donor" evidence="3">
    <location>
        <position position="304"/>
    </location>
</feature>
<comment type="similarity">
    <text evidence="3">Belongs to the EIF-2B alpha/beta/delta subunits family. MtnA subfamily.</text>
</comment>
<dbReference type="HAMAP" id="MF_01678">
    <property type="entry name" value="Salvage_MtnA"/>
    <property type="match status" value="1"/>
</dbReference>
<feature type="site" description="Transition state stabilizer" evidence="3">
    <location>
        <position position="224"/>
    </location>
</feature>
<sequence length="399" mass="42020">MLLNLENLPRTIWVEKSGGVPAVGFVDQRLLPGELILVRTSDWREVVDAVKTLAVRGAPAIGVAGAAAVMLAAYEYAVAEGDARLAAQRDCEESIVSAGESDRATFDDRLEEAARVIAEARPTAVNLSWGVRRAQEAARAARAAGKTAAETAEALYELAEALIAEDEAVNRRIGAHGAALLRELADKLDMERGAPGASHDRGGDAPLRSGASARQQGLNILTHCNAGSLATAFYGTALGVVYAAAQEGIINRVFADETRPVNQGARLTVWELARAGVPVTLQCDDMAASLMAEGQVDAIIVGADRIAASGDAANKVGTLGLAIMARYFRIPFYVAAPKSTIDCTTKSGADIPIEERDHAEVLAEPILGVAVRNPAFDVTPYELITAIVTEDGVWNPLES</sequence>
<dbReference type="Gene3D" id="1.20.120.420">
    <property type="entry name" value="translation initiation factor eif-2b, domain 1"/>
    <property type="match status" value="1"/>
</dbReference>
<evidence type="ECO:0000256" key="1">
    <source>
        <dbReference type="ARBA" id="ARBA00023235"/>
    </source>
</evidence>
<dbReference type="Proteomes" id="UP000278327">
    <property type="component" value="Unassembled WGS sequence"/>
</dbReference>
<dbReference type="InterPro" id="IPR042529">
    <property type="entry name" value="IF_2B-like_C"/>
</dbReference>
<dbReference type="Pfam" id="PF01008">
    <property type="entry name" value="IF-2B"/>
    <property type="match status" value="1"/>
</dbReference>
<dbReference type="PANTHER" id="PTHR43475:SF1">
    <property type="entry name" value="METHYLTHIORIBOSE-1-PHOSPHATE ISOMERASE"/>
    <property type="match status" value="1"/>
</dbReference>
<feature type="binding site" evidence="3">
    <location>
        <position position="121"/>
    </location>
    <ligand>
        <name>substrate</name>
    </ligand>
</feature>
<protein>
    <recommendedName>
        <fullName evidence="3">Methylthioribose-1-phosphate isomerase</fullName>
        <shortName evidence="3">M1Pi</shortName>
        <shortName evidence="3">MTR-1-P isomerase</shortName>
        <ecNumber evidence="3">5.3.1.23</ecNumber>
    </recommendedName>
    <alternativeName>
        <fullName evidence="3">S-methyl-5-thioribose-1-phosphate isomerase</fullName>
    </alternativeName>
</protein>
<dbReference type="InterPro" id="IPR027363">
    <property type="entry name" value="M1Pi_N"/>
</dbReference>
<dbReference type="GO" id="GO:0019509">
    <property type="term" value="P:L-methionine salvage from methylthioadenosine"/>
    <property type="evidence" value="ECO:0007669"/>
    <property type="project" value="UniProtKB-UniRule"/>
</dbReference>
<comment type="pathway">
    <text evidence="3">Amino-acid biosynthesis; L-methionine biosynthesis via salvage pathway; L-methionine from S-methyl-5-thio-alpha-D-ribose 1-phosphate: step 1/6.</text>
</comment>
<dbReference type="InterPro" id="IPR011559">
    <property type="entry name" value="Initiation_fac_2B_a/b/d"/>
</dbReference>
<dbReference type="UniPathway" id="UPA00904">
    <property type="reaction ID" value="UER00874"/>
</dbReference>